<keyword evidence="2" id="KW-0689">Ribosomal protein</keyword>
<proteinExistence type="predicted"/>
<evidence type="ECO:0000313" key="3">
    <source>
        <dbReference type="Proteomes" id="UP001642464"/>
    </source>
</evidence>
<evidence type="ECO:0000313" key="1">
    <source>
        <dbReference type="EMBL" id="CAK9001206.1"/>
    </source>
</evidence>
<dbReference type="Proteomes" id="UP001642464">
    <property type="component" value="Unassembled WGS sequence"/>
</dbReference>
<protein>
    <submittedName>
        <fullName evidence="2">Ubiquitin-60S ribosomal protein L40</fullName>
    </submittedName>
</protein>
<accession>A0ABP0IJT7</accession>
<reference evidence="2 3" key="1">
    <citation type="submission" date="2024-02" db="EMBL/GenBank/DDBJ databases">
        <authorList>
            <person name="Chen Y."/>
            <person name="Shah S."/>
            <person name="Dougan E. K."/>
            <person name="Thang M."/>
            <person name="Chan C."/>
        </authorList>
    </citation>
    <scope>NUCLEOTIDE SEQUENCE [LARGE SCALE GENOMIC DNA]</scope>
</reference>
<sequence length="122" mass="13456">MLRRQEELRFAPETLERMRSCTASSGEWLDVVRDLQREVAIESGFRSAAGIETAVRRMQVAHTVKPELAKLSVYARANLAEDGTLKPGDPLPDVPLVGLDGQISMLKEWCGDLTVVCAGSWT</sequence>
<dbReference type="EMBL" id="CAXAMM010003780">
    <property type="protein sequence ID" value="CAK9001206.1"/>
    <property type="molecule type" value="Genomic_DNA"/>
</dbReference>
<organism evidence="2 3">
    <name type="scientific">Durusdinium trenchii</name>
    <dbReference type="NCBI Taxonomy" id="1381693"/>
    <lineage>
        <taxon>Eukaryota</taxon>
        <taxon>Sar</taxon>
        <taxon>Alveolata</taxon>
        <taxon>Dinophyceae</taxon>
        <taxon>Suessiales</taxon>
        <taxon>Symbiodiniaceae</taxon>
        <taxon>Durusdinium</taxon>
    </lineage>
</organism>
<dbReference type="EMBL" id="CAXAMM010003891">
    <property type="protein sequence ID" value="CAK9001574.1"/>
    <property type="molecule type" value="Genomic_DNA"/>
</dbReference>
<dbReference type="GO" id="GO:0005840">
    <property type="term" value="C:ribosome"/>
    <property type="evidence" value="ECO:0007669"/>
    <property type="project" value="UniProtKB-KW"/>
</dbReference>
<comment type="caution">
    <text evidence="2">The sequence shown here is derived from an EMBL/GenBank/DDBJ whole genome shotgun (WGS) entry which is preliminary data.</text>
</comment>
<keyword evidence="2" id="KW-0687">Ribonucleoprotein</keyword>
<name>A0ABP0IJT7_9DINO</name>
<evidence type="ECO:0000313" key="2">
    <source>
        <dbReference type="EMBL" id="CAK9001574.1"/>
    </source>
</evidence>
<keyword evidence="3" id="KW-1185">Reference proteome</keyword>
<gene>
    <name evidence="1" type="ORF">SCF082_LOCUS6834</name>
    <name evidence="2" type="ORF">SCF082_LOCUS6987</name>
</gene>